<sequence length="164" mass="17741">MLSLGKEGTMRKFLLEILSALALLREVMRVLISVGGVRFLVESARCGNVVSRAGAAQAIGLLGVRGEQGACLDRDDKTKIVAGNAFGVVSCHVGYIRPVAQAEAIDLCAQLLESADPMDRENAEDVFCVLVIAEENVDDTFNHLVRILVGVLFLVGFERLFNFC</sequence>
<name>A0AAN8VW26_9MAGN</name>
<evidence type="ECO:0000313" key="2">
    <source>
        <dbReference type="Proteomes" id="UP001370490"/>
    </source>
</evidence>
<protein>
    <submittedName>
        <fullName evidence="1">Uncharacterized protein</fullName>
    </submittedName>
</protein>
<reference evidence="1 2" key="1">
    <citation type="submission" date="2023-12" db="EMBL/GenBank/DDBJ databases">
        <title>A high-quality genome assembly for Dillenia turbinata (Dilleniales).</title>
        <authorList>
            <person name="Chanderbali A."/>
        </authorList>
    </citation>
    <scope>NUCLEOTIDE SEQUENCE [LARGE SCALE GENOMIC DNA]</scope>
    <source>
        <strain evidence="1">LSX21</strain>
        <tissue evidence="1">Leaf</tissue>
    </source>
</reference>
<dbReference type="AlphaFoldDB" id="A0AAN8VW26"/>
<dbReference type="Proteomes" id="UP001370490">
    <property type="component" value="Unassembled WGS sequence"/>
</dbReference>
<organism evidence="1 2">
    <name type="scientific">Dillenia turbinata</name>
    <dbReference type="NCBI Taxonomy" id="194707"/>
    <lineage>
        <taxon>Eukaryota</taxon>
        <taxon>Viridiplantae</taxon>
        <taxon>Streptophyta</taxon>
        <taxon>Embryophyta</taxon>
        <taxon>Tracheophyta</taxon>
        <taxon>Spermatophyta</taxon>
        <taxon>Magnoliopsida</taxon>
        <taxon>eudicotyledons</taxon>
        <taxon>Gunneridae</taxon>
        <taxon>Pentapetalae</taxon>
        <taxon>Dilleniales</taxon>
        <taxon>Dilleniaceae</taxon>
        <taxon>Dillenia</taxon>
    </lineage>
</organism>
<comment type="caution">
    <text evidence="1">The sequence shown here is derived from an EMBL/GenBank/DDBJ whole genome shotgun (WGS) entry which is preliminary data.</text>
</comment>
<proteinExistence type="predicted"/>
<dbReference type="EMBL" id="JBAMMX010000008">
    <property type="protein sequence ID" value="KAK6934557.1"/>
    <property type="molecule type" value="Genomic_DNA"/>
</dbReference>
<evidence type="ECO:0000313" key="1">
    <source>
        <dbReference type="EMBL" id="KAK6934557.1"/>
    </source>
</evidence>
<keyword evidence="2" id="KW-1185">Reference proteome</keyword>
<dbReference type="InterPro" id="IPR011989">
    <property type="entry name" value="ARM-like"/>
</dbReference>
<dbReference type="InterPro" id="IPR016024">
    <property type="entry name" value="ARM-type_fold"/>
</dbReference>
<dbReference type="SUPFAM" id="SSF48371">
    <property type="entry name" value="ARM repeat"/>
    <property type="match status" value="1"/>
</dbReference>
<dbReference type="Gene3D" id="1.25.10.10">
    <property type="entry name" value="Leucine-rich Repeat Variant"/>
    <property type="match status" value="1"/>
</dbReference>
<gene>
    <name evidence="1" type="ORF">RJ641_034712</name>
</gene>
<accession>A0AAN8VW26</accession>